<dbReference type="RefSeq" id="WP_072149649.1">
    <property type="nucleotide sequence ID" value="NZ_CZVH01000009.1"/>
</dbReference>
<feature type="domain" description="LiaI-LiaF-like transmembrane region" evidence="1">
    <location>
        <begin position="121"/>
        <end position="166"/>
    </location>
</feature>
<dbReference type="InterPro" id="IPR054331">
    <property type="entry name" value="LiaF_TM"/>
</dbReference>
<proteinExistence type="predicted"/>
<sequence length="170" mass="19475">MTSITQRNGKSTLFFGVILVIIGFLILLDKLGTLHLSWKKIISVLLVVYGAYLGYSGFGLNSNKKVFWGSIFFFFGIYLFIDSFDLLNPEIHFFWPVVLIVTGLSFLMSFVNRPNDYALLLPAMTLIGIGVLFLLTNVGVIYSFEIWENFEKFWPILLIILGLYLILKKR</sequence>
<organism evidence="3 4">
    <name type="scientific">Kryptobacter tengchongensis</name>
    <dbReference type="NCBI Taxonomy" id="1643429"/>
    <lineage>
        <taxon>Bacteria</taxon>
        <taxon>Pseudomonadati</taxon>
        <taxon>Candidatus Kryptoniota</taxon>
        <taxon>Candidatus Kryptobacter</taxon>
    </lineage>
</organism>
<dbReference type="Pfam" id="PF18917">
    <property type="entry name" value="LiaI-LiaF-like_TM1"/>
    <property type="match status" value="1"/>
</dbReference>
<dbReference type="OrthoDB" id="9797539at2"/>
<dbReference type="EMBL" id="CZVU01000003">
    <property type="protein sequence ID" value="CUS96666.1"/>
    <property type="molecule type" value="Genomic_DNA"/>
</dbReference>
<accession>A0A656D2Y4</accession>
<keyword evidence="4" id="KW-1185">Reference proteome</keyword>
<evidence type="ECO:0000259" key="1">
    <source>
        <dbReference type="Pfam" id="PF18917"/>
    </source>
</evidence>
<evidence type="ECO:0008006" key="5">
    <source>
        <dbReference type="Google" id="ProtNLM"/>
    </source>
</evidence>
<reference evidence="3 4" key="1">
    <citation type="submission" date="2015-11" db="EMBL/GenBank/DDBJ databases">
        <authorList>
            <person name="Varghese N."/>
        </authorList>
    </citation>
    <scope>NUCLEOTIDE SEQUENCE [LARGE SCALE GENOMIC DNA]</scope>
    <source>
        <strain evidence="3 4">JGI-24</strain>
    </source>
</reference>
<protein>
    <recommendedName>
        <fullName evidence="5">DUF5668 domain-containing protein</fullName>
    </recommendedName>
</protein>
<feature type="domain" description="LiaF transmembrane" evidence="2">
    <location>
        <begin position="14"/>
        <end position="108"/>
    </location>
</feature>
<dbReference type="Proteomes" id="UP000243065">
    <property type="component" value="Unassembled WGS sequence"/>
</dbReference>
<dbReference type="Pfam" id="PF22570">
    <property type="entry name" value="LiaF-TM"/>
    <property type="match status" value="1"/>
</dbReference>
<evidence type="ECO:0000313" key="3">
    <source>
        <dbReference type="EMBL" id="CUS96666.1"/>
    </source>
</evidence>
<evidence type="ECO:0000259" key="2">
    <source>
        <dbReference type="Pfam" id="PF22570"/>
    </source>
</evidence>
<gene>
    <name evidence="3" type="ORF">JGI24_00147</name>
</gene>
<evidence type="ECO:0000313" key="4">
    <source>
        <dbReference type="Proteomes" id="UP000243065"/>
    </source>
</evidence>
<dbReference type="InterPro" id="IPR043726">
    <property type="entry name" value="LiaI-LiaF-like_TM1"/>
</dbReference>
<name>A0A656D2Y4_KRYT1</name>
<dbReference type="AlphaFoldDB" id="A0A656D2Y4"/>